<proteinExistence type="predicted"/>
<keyword evidence="4 9" id="KW-1133">Transmembrane helix</keyword>
<feature type="transmembrane region" description="Helical" evidence="9">
    <location>
        <begin position="259"/>
        <end position="281"/>
    </location>
</feature>
<dbReference type="InterPro" id="IPR004477">
    <property type="entry name" value="ComEC_N"/>
</dbReference>
<dbReference type="Gene3D" id="3.60.15.10">
    <property type="entry name" value="Ribonuclease Z/Hydroxyacylglutathione hydrolase-like"/>
    <property type="match status" value="1"/>
</dbReference>
<dbReference type="CDD" id="cd07731">
    <property type="entry name" value="ComA-like_MBL-fold"/>
    <property type="match status" value="1"/>
</dbReference>
<dbReference type="InterPro" id="IPR036866">
    <property type="entry name" value="RibonucZ/Hydroxyglut_hydro"/>
</dbReference>
<comment type="caution">
    <text evidence="11">The sequence shown here is derived from an EMBL/GenBank/DDBJ whole genome shotgun (WGS) entry which is preliminary data.</text>
</comment>
<feature type="transmembrane region" description="Helical" evidence="9">
    <location>
        <begin position="419"/>
        <end position="440"/>
    </location>
</feature>
<gene>
    <name evidence="11" type="ORF">J40TS1_10010</name>
</gene>
<accession>A0A919YNJ2</accession>
<keyword evidence="3 9" id="KW-0812">Transmembrane</keyword>
<dbReference type="AlphaFoldDB" id="A0A919YNJ2"/>
<dbReference type="SMART" id="SM00849">
    <property type="entry name" value="Lactamase_B"/>
    <property type="match status" value="1"/>
</dbReference>
<evidence type="ECO:0000256" key="5">
    <source>
        <dbReference type="ARBA" id="ARBA00023136"/>
    </source>
</evidence>
<feature type="transmembrane region" description="Helical" evidence="9">
    <location>
        <begin position="5"/>
        <end position="22"/>
    </location>
</feature>
<evidence type="ECO:0000256" key="1">
    <source>
        <dbReference type="ARBA" id="ARBA00004651"/>
    </source>
</evidence>
<dbReference type="InterPro" id="IPR052159">
    <property type="entry name" value="Competence_DNA_uptake"/>
</dbReference>
<feature type="transmembrane region" description="Helical" evidence="9">
    <location>
        <begin position="28"/>
        <end position="44"/>
    </location>
</feature>
<evidence type="ECO:0000313" key="12">
    <source>
        <dbReference type="Proteomes" id="UP000683139"/>
    </source>
</evidence>
<evidence type="ECO:0000259" key="10">
    <source>
        <dbReference type="SMART" id="SM00849"/>
    </source>
</evidence>
<comment type="function">
    <text evidence="7">Counteracts the endogenous Pycsar antiviral defense system. Phosphodiesterase that enables metal-dependent hydrolysis of host cyclic nucleotide Pycsar defense signals such as cCMP and cUMP.</text>
</comment>
<dbReference type="InterPro" id="IPR004797">
    <property type="entry name" value="Competence_ComEC/Rec2"/>
</dbReference>
<dbReference type="NCBIfam" id="TIGR00361">
    <property type="entry name" value="ComEC_Rec2"/>
    <property type="match status" value="1"/>
</dbReference>
<dbReference type="InterPro" id="IPR035681">
    <property type="entry name" value="ComA-like_MBL"/>
</dbReference>
<dbReference type="NCBIfam" id="TIGR00360">
    <property type="entry name" value="ComEC_N-term"/>
    <property type="match status" value="1"/>
</dbReference>
<evidence type="ECO:0000256" key="7">
    <source>
        <dbReference type="ARBA" id="ARBA00034301"/>
    </source>
</evidence>
<evidence type="ECO:0000256" key="4">
    <source>
        <dbReference type="ARBA" id="ARBA00022989"/>
    </source>
</evidence>
<feature type="transmembrane region" description="Helical" evidence="9">
    <location>
        <begin position="384"/>
        <end position="407"/>
    </location>
</feature>
<dbReference type="Pfam" id="PF03772">
    <property type="entry name" value="Competence"/>
    <property type="match status" value="1"/>
</dbReference>
<dbReference type="EMBL" id="BOSE01000001">
    <property type="protein sequence ID" value="GIP15359.1"/>
    <property type="molecule type" value="Genomic_DNA"/>
</dbReference>
<evidence type="ECO:0000256" key="3">
    <source>
        <dbReference type="ARBA" id="ARBA00022692"/>
    </source>
</evidence>
<dbReference type="InterPro" id="IPR001279">
    <property type="entry name" value="Metallo-B-lactamas"/>
</dbReference>
<protein>
    <recommendedName>
        <fullName evidence="10">Metallo-beta-lactamase domain-containing protein</fullName>
    </recommendedName>
</protein>
<feature type="transmembrane region" description="Helical" evidence="9">
    <location>
        <begin position="331"/>
        <end position="349"/>
    </location>
</feature>
<keyword evidence="12" id="KW-1185">Reference proteome</keyword>
<organism evidence="11 12">
    <name type="scientific">Paenibacillus montaniterrae</name>
    <dbReference type="NCBI Taxonomy" id="429341"/>
    <lineage>
        <taxon>Bacteria</taxon>
        <taxon>Bacillati</taxon>
        <taxon>Bacillota</taxon>
        <taxon>Bacilli</taxon>
        <taxon>Bacillales</taxon>
        <taxon>Paenibacillaceae</taxon>
        <taxon>Paenibacillus</taxon>
    </lineage>
</organism>
<dbReference type="InterPro" id="IPR025405">
    <property type="entry name" value="DUF4131"/>
</dbReference>
<reference evidence="11" key="1">
    <citation type="submission" date="2021-03" db="EMBL/GenBank/DDBJ databases">
        <title>Antimicrobial resistance genes in bacteria isolated from Japanese honey, and their potential for conferring macrolide and lincosamide resistance in the American foulbrood pathogen Paenibacillus larvae.</title>
        <authorList>
            <person name="Okamoto M."/>
            <person name="Kumagai M."/>
            <person name="Kanamori H."/>
            <person name="Takamatsu D."/>
        </authorList>
    </citation>
    <scope>NUCLEOTIDE SEQUENCE</scope>
    <source>
        <strain evidence="11">J40TS1</strain>
    </source>
</reference>
<comment type="catalytic activity">
    <reaction evidence="6">
        <text>3',5'-cyclic CMP + H2O = CMP + H(+)</text>
        <dbReference type="Rhea" id="RHEA:72675"/>
        <dbReference type="ChEBI" id="CHEBI:15377"/>
        <dbReference type="ChEBI" id="CHEBI:15378"/>
        <dbReference type="ChEBI" id="CHEBI:58003"/>
        <dbReference type="ChEBI" id="CHEBI:60377"/>
    </reaction>
    <physiologicalReaction direction="left-to-right" evidence="6">
        <dbReference type="Rhea" id="RHEA:72676"/>
    </physiologicalReaction>
</comment>
<evidence type="ECO:0000256" key="6">
    <source>
        <dbReference type="ARBA" id="ARBA00034221"/>
    </source>
</evidence>
<feature type="transmembrane region" description="Helical" evidence="9">
    <location>
        <begin position="544"/>
        <end position="561"/>
    </location>
</feature>
<evidence type="ECO:0000256" key="9">
    <source>
        <dbReference type="SAM" id="Phobius"/>
    </source>
</evidence>
<feature type="transmembrane region" description="Helical" evidence="9">
    <location>
        <begin position="475"/>
        <end position="497"/>
    </location>
</feature>
<feature type="domain" description="Metallo-beta-lactamase" evidence="10">
    <location>
        <begin position="578"/>
        <end position="780"/>
    </location>
</feature>
<name>A0A919YNJ2_9BACL</name>
<dbReference type="RefSeq" id="WP_213513576.1">
    <property type="nucleotide sequence ID" value="NZ_BOSE01000001.1"/>
</dbReference>
<dbReference type="SUPFAM" id="SSF56281">
    <property type="entry name" value="Metallo-hydrolase/oxidoreductase"/>
    <property type="match status" value="1"/>
</dbReference>
<feature type="transmembrane region" description="Helical" evidence="9">
    <location>
        <begin position="287"/>
        <end position="310"/>
    </location>
</feature>
<dbReference type="GO" id="GO:0005886">
    <property type="term" value="C:plasma membrane"/>
    <property type="evidence" value="ECO:0007669"/>
    <property type="project" value="UniProtKB-SubCell"/>
</dbReference>
<dbReference type="Pfam" id="PF13567">
    <property type="entry name" value="DUF4131"/>
    <property type="match status" value="1"/>
</dbReference>
<dbReference type="Proteomes" id="UP000683139">
    <property type="component" value="Unassembled WGS sequence"/>
</dbReference>
<dbReference type="Pfam" id="PF00753">
    <property type="entry name" value="Lactamase_B"/>
    <property type="match status" value="1"/>
</dbReference>
<sequence length="852" mass="96800">MAKRPLLYAVLAFLLGHISIIFQDIALWLLLTFALIIVLIIAGLRQACSRKLACLLLVLFMLGSVQRYTVDYYNTTALPLQLDQADAEASGIITSEVEIDGNMVRFTFQAKELFFPRQDLPIHESETFAVQLTLQEQSELEQASTWRRGLNIALQGTITIPAEANNKGMFDYRQYLQRKGIHWLWKSKGSSSLQIMDSNWHYSSLLHQIDLLRKRMAAPLDQLYNEVESGYLKGLILGIREDLDPEQFRSFSTLGLTHILAISGLHVAVFMYIVTTVLKWMRCSKEQIISLLMLAIPCYVAITGASPSVLRAGMMAMLGLLAARAGRLKDGLHIIAIVAALLVLWKPYLLHDVSFQLSFVVTLGLIVGVPAVQRLLPQTTRWKWLIDLFSVTVVAQIISFPLSIYYFNQFHLLSLAANFFLVPFISMIVMPLSSISLLIGHISLAAAKPISSIVHWCNELTFVIVEMLSKVNQLYTIWATPSIYWILLWYGIWFYLFTRWRRIDRKPELSNSSDRSVTEPIDGYDELSIIYPQQQKSWLQANKPTWICLLLAGLLLVYGYAPQMLDRNATISFLDVGQGDASLIRTPTGKMLLIDGGGTIQFGQQEEWKQRRDPFEVGKKVLLPLLMKRGVHQLDAVIISHLDSDHIGGLIEIIKMIPVKEIWWNGSYKQSSEAEQLFQLIMEKGIVLRTPIIGEQINIDRYTTVDVLWPLQQLPSAIYEAEKQNEQSLVFMLTVYKTTLLYTGDVGSSTEESIINEHRMRVEEARATPLPPIDIMKAAHHGSRYSTDYSWLSFVQPRTTVISAGRNNVYGHPHPDVLGRLSQYQSLVWRTDLQGEVQFIVDPKGSYYVKWN</sequence>
<evidence type="ECO:0000313" key="11">
    <source>
        <dbReference type="EMBL" id="GIP15359.1"/>
    </source>
</evidence>
<comment type="catalytic activity">
    <reaction evidence="8">
        <text>3',5'-cyclic UMP + H2O = UMP + H(+)</text>
        <dbReference type="Rhea" id="RHEA:70575"/>
        <dbReference type="ChEBI" id="CHEBI:15377"/>
        <dbReference type="ChEBI" id="CHEBI:15378"/>
        <dbReference type="ChEBI" id="CHEBI:57865"/>
        <dbReference type="ChEBI" id="CHEBI:184387"/>
    </reaction>
    <physiologicalReaction direction="left-to-right" evidence="8">
        <dbReference type="Rhea" id="RHEA:70576"/>
    </physiologicalReaction>
</comment>
<keyword evidence="5 9" id="KW-0472">Membrane</keyword>
<evidence type="ECO:0000256" key="8">
    <source>
        <dbReference type="ARBA" id="ARBA00048505"/>
    </source>
</evidence>
<dbReference type="GO" id="GO:0030420">
    <property type="term" value="P:establishment of competence for transformation"/>
    <property type="evidence" value="ECO:0007669"/>
    <property type="project" value="InterPro"/>
</dbReference>
<comment type="subcellular location">
    <subcellularLocation>
        <location evidence="1">Cell membrane</location>
        <topology evidence="1">Multi-pass membrane protein</topology>
    </subcellularLocation>
</comment>
<keyword evidence="2" id="KW-1003">Cell membrane</keyword>
<dbReference type="PANTHER" id="PTHR30619">
    <property type="entry name" value="DNA INTERNALIZATION/COMPETENCE PROTEIN COMEC/REC2"/>
    <property type="match status" value="1"/>
</dbReference>
<dbReference type="PANTHER" id="PTHR30619:SF1">
    <property type="entry name" value="RECOMBINATION PROTEIN 2"/>
    <property type="match status" value="1"/>
</dbReference>
<evidence type="ECO:0000256" key="2">
    <source>
        <dbReference type="ARBA" id="ARBA00022475"/>
    </source>
</evidence>